<evidence type="ECO:0000313" key="2">
    <source>
        <dbReference type="EMBL" id="GBN11914.1"/>
    </source>
</evidence>
<proteinExistence type="predicted"/>
<dbReference type="Proteomes" id="UP000499080">
    <property type="component" value="Unassembled WGS sequence"/>
</dbReference>
<dbReference type="EMBL" id="BGPR01005625">
    <property type="protein sequence ID" value="GBN11914.1"/>
    <property type="molecule type" value="Genomic_DNA"/>
</dbReference>
<accession>A0A4Y2LBR4</accession>
<comment type="caution">
    <text evidence="2">The sequence shown here is derived from an EMBL/GenBank/DDBJ whole genome shotgun (WGS) entry which is preliminary data.</text>
</comment>
<reference evidence="2 3" key="1">
    <citation type="journal article" date="2019" name="Sci. Rep.">
        <title>Orb-weaving spider Araneus ventricosus genome elucidates the spidroin gene catalogue.</title>
        <authorList>
            <person name="Kono N."/>
            <person name="Nakamura H."/>
            <person name="Ohtoshi R."/>
            <person name="Moran D.A.P."/>
            <person name="Shinohara A."/>
            <person name="Yoshida Y."/>
            <person name="Fujiwara M."/>
            <person name="Mori M."/>
            <person name="Tomita M."/>
            <person name="Arakawa K."/>
        </authorList>
    </citation>
    <scope>NUCLEOTIDE SEQUENCE [LARGE SCALE GENOMIC DNA]</scope>
</reference>
<feature type="compositionally biased region" description="Polar residues" evidence="1">
    <location>
        <begin position="21"/>
        <end position="51"/>
    </location>
</feature>
<sequence>MPRLPDPGHSISIHNSLRKQGIQQSRTYSGGNTFSNPRNDPTSDMENNSHQVSETTLDFLKNMNLGINTDNLWNESPNSVEINAPFCATDNLNQETVTKGTAFDEQNGHKLDFFPSYATASGEFLPLTSP</sequence>
<evidence type="ECO:0000256" key="1">
    <source>
        <dbReference type="SAM" id="MobiDB-lite"/>
    </source>
</evidence>
<name>A0A4Y2LBR4_ARAVE</name>
<organism evidence="2 3">
    <name type="scientific">Araneus ventricosus</name>
    <name type="common">Orbweaver spider</name>
    <name type="synonym">Epeira ventricosa</name>
    <dbReference type="NCBI Taxonomy" id="182803"/>
    <lineage>
        <taxon>Eukaryota</taxon>
        <taxon>Metazoa</taxon>
        <taxon>Ecdysozoa</taxon>
        <taxon>Arthropoda</taxon>
        <taxon>Chelicerata</taxon>
        <taxon>Arachnida</taxon>
        <taxon>Araneae</taxon>
        <taxon>Araneomorphae</taxon>
        <taxon>Entelegynae</taxon>
        <taxon>Araneoidea</taxon>
        <taxon>Araneidae</taxon>
        <taxon>Araneus</taxon>
    </lineage>
</organism>
<dbReference type="AlphaFoldDB" id="A0A4Y2LBR4"/>
<feature type="non-terminal residue" evidence="2">
    <location>
        <position position="130"/>
    </location>
</feature>
<feature type="region of interest" description="Disordered" evidence="1">
    <location>
        <begin position="1"/>
        <end position="51"/>
    </location>
</feature>
<keyword evidence="3" id="KW-1185">Reference proteome</keyword>
<protein>
    <submittedName>
        <fullName evidence="2">Uncharacterized protein</fullName>
    </submittedName>
</protein>
<gene>
    <name evidence="2" type="ORF">AVEN_98207_1</name>
</gene>
<evidence type="ECO:0000313" key="3">
    <source>
        <dbReference type="Proteomes" id="UP000499080"/>
    </source>
</evidence>